<dbReference type="AlphaFoldDB" id="A0A836HEC1"/>
<dbReference type="PANTHER" id="PTHR22883:SF458">
    <property type="entry name" value="PALMITOYLTRANSFERASE"/>
    <property type="match status" value="1"/>
</dbReference>
<dbReference type="GO" id="GO:0006612">
    <property type="term" value="P:protein targeting to membrane"/>
    <property type="evidence" value="ECO:0007669"/>
    <property type="project" value="TreeGrafter"/>
</dbReference>
<evidence type="ECO:0000313" key="10">
    <source>
        <dbReference type="Proteomes" id="UP000674179"/>
    </source>
</evidence>
<dbReference type="KEGG" id="lenr:94174357"/>
<keyword evidence="5 7" id="KW-0472">Membrane</keyword>
<keyword evidence="4 7" id="KW-1133">Transmembrane helix</keyword>
<dbReference type="GO" id="GO:0005783">
    <property type="term" value="C:endoplasmic reticulum"/>
    <property type="evidence" value="ECO:0007669"/>
    <property type="project" value="TreeGrafter"/>
</dbReference>
<evidence type="ECO:0000256" key="3">
    <source>
        <dbReference type="ARBA" id="ARBA00022692"/>
    </source>
</evidence>
<comment type="subcellular location">
    <subcellularLocation>
        <location evidence="1">Membrane</location>
        <topology evidence="1">Multi-pass membrane protein</topology>
    </subcellularLocation>
</comment>
<feature type="transmembrane region" description="Helical" evidence="7">
    <location>
        <begin position="82"/>
        <end position="103"/>
    </location>
</feature>
<evidence type="ECO:0000256" key="5">
    <source>
        <dbReference type="ARBA" id="ARBA00023136"/>
    </source>
</evidence>
<keyword evidence="10" id="KW-1185">Reference proteome</keyword>
<gene>
    <name evidence="9" type="ORF">CUR178_07198</name>
</gene>
<feature type="transmembrane region" description="Helical" evidence="7">
    <location>
        <begin position="7"/>
        <end position="27"/>
    </location>
</feature>
<feature type="domain" description="Palmitoyltransferase DHHC" evidence="8">
    <location>
        <begin position="245"/>
        <end position="385"/>
    </location>
</feature>
<dbReference type="PANTHER" id="PTHR22883">
    <property type="entry name" value="ZINC FINGER DHHC DOMAIN CONTAINING PROTEIN"/>
    <property type="match status" value="1"/>
</dbReference>
<evidence type="ECO:0000256" key="6">
    <source>
        <dbReference type="ARBA" id="ARBA00023315"/>
    </source>
</evidence>
<evidence type="ECO:0000256" key="4">
    <source>
        <dbReference type="ARBA" id="ARBA00022989"/>
    </source>
</evidence>
<evidence type="ECO:0000256" key="2">
    <source>
        <dbReference type="ARBA" id="ARBA00022679"/>
    </source>
</evidence>
<feature type="transmembrane region" description="Helical" evidence="7">
    <location>
        <begin position="321"/>
        <end position="342"/>
    </location>
</feature>
<dbReference type="GO" id="GO:0019706">
    <property type="term" value="F:protein-cysteine S-palmitoyltransferase activity"/>
    <property type="evidence" value="ECO:0007669"/>
    <property type="project" value="UniProtKB-EC"/>
</dbReference>
<dbReference type="EMBL" id="JAFHKP010000009">
    <property type="protein sequence ID" value="KAG5484607.1"/>
    <property type="molecule type" value="Genomic_DNA"/>
</dbReference>
<comment type="domain">
    <text evidence="7">The DHHC domain is required for palmitoyltransferase activity.</text>
</comment>
<sequence length="509" mass="57320">MLMVMFGAAIGTIALIGTFMYIIIMGPSRYHRDGVVGKLHRLLTSVPLNVCGCCVSCFFGCDQRKGRMWGSRCVKHTIRERNWYMVIFYITLVWTVEVLYLLVSLPRLKASIMSKAASWGLVVLSELLWACATFTDPGTVTANADMAAQRQQFATKAAAGTAKKPLSRQQATCGPGIATQGTALGNSKARRTFLFSPAEEFVLNNRYIVDGMVYATASDAAAAERTAMQQEYASPTTGQRVYVGQSCTTCHVPRPSRSKHCRLCNRCVRRYDHHCPWINNDVAERTTRYFLGFLLCHALSCTWACVDLFRSIRQFLMAHHAWGWLLRYPSGFTVPLSFSQYVTILINFHMLDACLISFAFFIGLMLYGFWCYQMTFAMANLTMHDLNKIDDTVEFVVTLPTLEMVYRESRKVRVRLEQVAERKPKALLALTEPPPPKTEPGYEEGGKENLAYRKRVKKMLMKDLRGLYDRGAWRNLLEIFFPAAPLRDSVVLAKATRCIQQGPGGAEAG</sequence>
<feature type="transmembrane region" description="Helical" evidence="7">
    <location>
        <begin position="289"/>
        <end position="309"/>
    </location>
</feature>
<comment type="caution">
    <text evidence="9">The sequence shown here is derived from an EMBL/GenBank/DDBJ whole genome shotgun (WGS) entry which is preliminary data.</text>
</comment>
<dbReference type="RefSeq" id="XP_067695233.1">
    <property type="nucleotide sequence ID" value="XM_067838847.1"/>
</dbReference>
<evidence type="ECO:0000256" key="7">
    <source>
        <dbReference type="RuleBase" id="RU079119"/>
    </source>
</evidence>
<dbReference type="OrthoDB" id="5977743at2759"/>
<dbReference type="Proteomes" id="UP000674179">
    <property type="component" value="Chromosome 9"/>
</dbReference>
<comment type="catalytic activity">
    <reaction evidence="7">
        <text>L-cysteinyl-[protein] + hexadecanoyl-CoA = S-hexadecanoyl-L-cysteinyl-[protein] + CoA</text>
        <dbReference type="Rhea" id="RHEA:36683"/>
        <dbReference type="Rhea" id="RHEA-COMP:10131"/>
        <dbReference type="Rhea" id="RHEA-COMP:11032"/>
        <dbReference type="ChEBI" id="CHEBI:29950"/>
        <dbReference type="ChEBI" id="CHEBI:57287"/>
        <dbReference type="ChEBI" id="CHEBI:57379"/>
        <dbReference type="ChEBI" id="CHEBI:74151"/>
        <dbReference type="EC" id="2.3.1.225"/>
    </reaction>
</comment>
<keyword evidence="2 7" id="KW-0808">Transferase</keyword>
<evidence type="ECO:0000259" key="8">
    <source>
        <dbReference type="Pfam" id="PF01529"/>
    </source>
</evidence>
<dbReference type="PROSITE" id="PS50216">
    <property type="entry name" value="DHHC"/>
    <property type="match status" value="1"/>
</dbReference>
<keyword evidence="6 7" id="KW-0012">Acyltransferase</keyword>
<dbReference type="GO" id="GO:0016020">
    <property type="term" value="C:membrane"/>
    <property type="evidence" value="ECO:0007669"/>
    <property type="project" value="UniProtKB-SubCell"/>
</dbReference>
<dbReference type="GO" id="GO:0005794">
    <property type="term" value="C:Golgi apparatus"/>
    <property type="evidence" value="ECO:0007669"/>
    <property type="project" value="TreeGrafter"/>
</dbReference>
<dbReference type="InterPro" id="IPR001594">
    <property type="entry name" value="Palmitoyltrfase_DHHC"/>
</dbReference>
<accession>A0A836HEC1</accession>
<comment type="similarity">
    <text evidence="7">Belongs to the DHHC palmitoyltransferase family.</text>
</comment>
<dbReference type="EC" id="2.3.1.225" evidence="7"/>
<reference evidence="9 10" key="1">
    <citation type="submission" date="2021-02" db="EMBL/GenBank/DDBJ databases">
        <title>Leishmania (Mundinia) enrietti genome sequencing and assembly.</title>
        <authorList>
            <person name="Almutairi H."/>
            <person name="Gatherer D."/>
        </authorList>
    </citation>
    <scope>NUCLEOTIDE SEQUENCE [LARGE SCALE GENOMIC DNA]</scope>
    <source>
        <strain evidence="9">CUR178</strain>
    </source>
</reference>
<name>A0A836HEC1_LEIEN</name>
<proteinExistence type="inferred from homology"/>
<dbReference type="InterPro" id="IPR039859">
    <property type="entry name" value="PFA4/ZDH16/20/ERF2-like"/>
</dbReference>
<organism evidence="9 10">
    <name type="scientific">Leishmania enriettii</name>
    <dbReference type="NCBI Taxonomy" id="5663"/>
    <lineage>
        <taxon>Eukaryota</taxon>
        <taxon>Discoba</taxon>
        <taxon>Euglenozoa</taxon>
        <taxon>Kinetoplastea</taxon>
        <taxon>Metakinetoplastina</taxon>
        <taxon>Trypanosomatida</taxon>
        <taxon>Trypanosomatidae</taxon>
        <taxon>Leishmaniinae</taxon>
        <taxon>Leishmania</taxon>
    </lineage>
</organism>
<keyword evidence="3 7" id="KW-0812">Transmembrane</keyword>
<evidence type="ECO:0000256" key="1">
    <source>
        <dbReference type="ARBA" id="ARBA00004141"/>
    </source>
</evidence>
<dbReference type="Pfam" id="PF01529">
    <property type="entry name" value="DHHC"/>
    <property type="match status" value="1"/>
</dbReference>
<protein>
    <recommendedName>
        <fullName evidence="7">Palmitoyltransferase</fullName>
        <ecNumber evidence="7">2.3.1.225</ecNumber>
    </recommendedName>
</protein>
<feature type="transmembrane region" description="Helical" evidence="7">
    <location>
        <begin position="348"/>
        <end position="370"/>
    </location>
</feature>
<dbReference type="GeneID" id="94174357"/>
<evidence type="ECO:0000313" key="9">
    <source>
        <dbReference type="EMBL" id="KAG5484607.1"/>
    </source>
</evidence>
<feature type="transmembrane region" description="Helical" evidence="7">
    <location>
        <begin position="39"/>
        <end position="61"/>
    </location>
</feature>